<protein>
    <recommendedName>
        <fullName evidence="1">RNase H type-1 domain-containing protein</fullName>
    </recommendedName>
</protein>
<dbReference type="PANTHER" id="PTHR47723">
    <property type="entry name" value="OS05G0353850 PROTEIN"/>
    <property type="match status" value="1"/>
</dbReference>
<dbReference type="CDD" id="cd09279">
    <property type="entry name" value="RNase_HI_like"/>
    <property type="match status" value="1"/>
</dbReference>
<organism evidence="2 3">
    <name type="scientific">Candidatus Kerfeldbacteria bacterium RIFCSPLOWO2_01_FULL_48_11</name>
    <dbReference type="NCBI Taxonomy" id="1798543"/>
    <lineage>
        <taxon>Bacteria</taxon>
        <taxon>Candidatus Kerfeldiibacteriota</taxon>
    </lineage>
</organism>
<dbReference type="SUPFAM" id="SSF53098">
    <property type="entry name" value="Ribonuclease H-like"/>
    <property type="match status" value="1"/>
</dbReference>
<name>A0A1G2B7Q6_9BACT</name>
<dbReference type="InterPro" id="IPR012337">
    <property type="entry name" value="RNaseH-like_sf"/>
</dbReference>
<evidence type="ECO:0000259" key="1">
    <source>
        <dbReference type="PROSITE" id="PS50879"/>
    </source>
</evidence>
<dbReference type="GO" id="GO:0004523">
    <property type="term" value="F:RNA-DNA hybrid ribonuclease activity"/>
    <property type="evidence" value="ECO:0007669"/>
    <property type="project" value="InterPro"/>
</dbReference>
<accession>A0A1G2B7Q6</accession>
<reference evidence="2 3" key="1">
    <citation type="journal article" date="2016" name="Nat. Commun.">
        <title>Thousands of microbial genomes shed light on interconnected biogeochemical processes in an aquifer system.</title>
        <authorList>
            <person name="Anantharaman K."/>
            <person name="Brown C.T."/>
            <person name="Hug L.A."/>
            <person name="Sharon I."/>
            <person name="Castelle C.J."/>
            <person name="Probst A.J."/>
            <person name="Thomas B.C."/>
            <person name="Singh A."/>
            <person name="Wilkins M.J."/>
            <person name="Karaoz U."/>
            <person name="Brodie E.L."/>
            <person name="Williams K.H."/>
            <person name="Hubbard S.S."/>
            <person name="Banfield J.F."/>
        </authorList>
    </citation>
    <scope>NUCLEOTIDE SEQUENCE [LARGE SCALE GENOMIC DNA]</scope>
</reference>
<dbReference type="GO" id="GO:0003676">
    <property type="term" value="F:nucleic acid binding"/>
    <property type="evidence" value="ECO:0007669"/>
    <property type="project" value="InterPro"/>
</dbReference>
<dbReference type="InterPro" id="IPR002156">
    <property type="entry name" value="RNaseH_domain"/>
</dbReference>
<gene>
    <name evidence="2" type="ORF">A2898_02745</name>
</gene>
<sequence length="132" mass="14782">MNVEIYSDGGARGNPGPAGIGGVIRSGGNIIATYYEYIGEATNNQAEYRAVLRGLEEAKKLGAINIQFVLDSELVVSQLRREYKVKNRDLATLFVQIWNISQQFKSVKYRWVPRERNYEADALVNKAIDGVL</sequence>
<dbReference type="EMBL" id="MHKE01000002">
    <property type="protein sequence ID" value="OGY85025.1"/>
    <property type="molecule type" value="Genomic_DNA"/>
</dbReference>
<dbReference type="InterPro" id="IPR053151">
    <property type="entry name" value="RNase_H-like"/>
</dbReference>
<dbReference type="Gene3D" id="3.30.420.10">
    <property type="entry name" value="Ribonuclease H-like superfamily/Ribonuclease H"/>
    <property type="match status" value="1"/>
</dbReference>
<dbReference type="PROSITE" id="PS50879">
    <property type="entry name" value="RNASE_H_1"/>
    <property type="match status" value="1"/>
</dbReference>
<dbReference type="STRING" id="1798543.A2898_02745"/>
<dbReference type="InterPro" id="IPR036397">
    <property type="entry name" value="RNaseH_sf"/>
</dbReference>
<dbReference type="Pfam" id="PF13456">
    <property type="entry name" value="RVT_3"/>
    <property type="match status" value="1"/>
</dbReference>
<feature type="domain" description="RNase H type-1" evidence="1">
    <location>
        <begin position="1"/>
        <end position="132"/>
    </location>
</feature>
<evidence type="ECO:0000313" key="3">
    <source>
        <dbReference type="Proteomes" id="UP000179164"/>
    </source>
</evidence>
<dbReference type="AlphaFoldDB" id="A0A1G2B7Q6"/>
<evidence type="ECO:0000313" key="2">
    <source>
        <dbReference type="EMBL" id="OGY85025.1"/>
    </source>
</evidence>
<comment type="caution">
    <text evidence="2">The sequence shown here is derived from an EMBL/GenBank/DDBJ whole genome shotgun (WGS) entry which is preliminary data.</text>
</comment>
<dbReference type="PANTHER" id="PTHR47723:SF19">
    <property type="entry name" value="POLYNUCLEOTIDYL TRANSFERASE, RIBONUCLEASE H-LIKE SUPERFAMILY PROTEIN"/>
    <property type="match status" value="1"/>
</dbReference>
<proteinExistence type="predicted"/>
<dbReference type="Proteomes" id="UP000179164">
    <property type="component" value="Unassembled WGS sequence"/>
</dbReference>